<protein>
    <submittedName>
        <fullName evidence="7">2Fe-2S iron-sulfur cluster binding domain-containing protein</fullName>
    </submittedName>
</protein>
<dbReference type="RefSeq" id="WP_271191604.1">
    <property type="nucleotide sequence ID" value="NZ_CP115667.1"/>
</dbReference>
<dbReference type="InterPro" id="IPR012675">
    <property type="entry name" value="Beta-grasp_dom_sf"/>
</dbReference>
<dbReference type="CDD" id="cd00207">
    <property type="entry name" value="fer2"/>
    <property type="match status" value="1"/>
</dbReference>
<dbReference type="PRINTS" id="PR00410">
    <property type="entry name" value="PHEHYDRXLASE"/>
</dbReference>
<dbReference type="Pfam" id="PF00970">
    <property type="entry name" value="FAD_binding_6"/>
    <property type="match status" value="1"/>
</dbReference>
<organism evidence="7 8">
    <name type="scientific">Peptoniphilus equinus</name>
    <dbReference type="NCBI Taxonomy" id="3016343"/>
    <lineage>
        <taxon>Bacteria</taxon>
        <taxon>Bacillati</taxon>
        <taxon>Bacillota</taxon>
        <taxon>Tissierellia</taxon>
        <taxon>Tissierellales</taxon>
        <taxon>Peptoniphilaceae</taxon>
        <taxon>Peptoniphilus</taxon>
    </lineage>
</organism>
<dbReference type="InterPro" id="IPR017927">
    <property type="entry name" value="FAD-bd_FR_type"/>
</dbReference>
<dbReference type="InterPro" id="IPR039261">
    <property type="entry name" value="FNR_nucleotide-bd"/>
</dbReference>
<keyword evidence="8" id="KW-1185">Reference proteome</keyword>
<dbReference type="SUPFAM" id="SSF63380">
    <property type="entry name" value="Riboflavin synthase domain-like"/>
    <property type="match status" value="1"/>
</dbReference>
<dbReference type="InterPro" id="IPR001433">
    <property type="entry name" value="OxRdtase_FAD/NAD-bd"/>
</dbReference>
<reference evidence="7 8" key="1">
    <citation type="submission" date="2023-01" db="EMBL/GenBank/DDBJ databases">
        <authorList>
            <person name="Lee S.H."/>
            <person name="Jung H.S."/>
            <person name="Yun J.U."/>
        </authorList>
    </citation>
    <scope>NUCLEOTIDE SEQUENCE [LARGE SCALE GENOMIC DNA]</scope>
    <source>
        <strain evidence="7 8">CBA3646</strain>
    </source>
</reference>
<proteinExistence type="predicted"/>
<evidence type="ECO:0000313" key="8">
    <source>
        <dbReference type="Proteomes" id="UP001210339"/>
    </source>
</evidence>
<sequence>METILITVAVITVIAAILALLLSLADKYIADYGDVELTINANEPLTVSAGNSLLSTLRDEKIFIPSACGGKGTCGYCKVKVLEGGGPILATEKSLVTAEEAANGVRLSCQLKVKNNIHIEIPEELFNVREFEAEVIGDDHVTKTIKRMRFKLPADLDFNFKPGQYVQLKAPPYEGSDEEVYRAYSIASSAGDHGHLELLIGYTGGIATTYVHQHLKQGDTVDINGPYGDFYYQDGDSDILLVAAGTGMAPIISILHHMRDNNIQRKARFFFGAKTPDDLFMTDELKQFEKDLYDFKYLPTLSRVTDDMAWDGDRGRVNVSIEKYVEDGGNYTAYLCGSPQMIDSIVESLHQKHIPDEAIFFDKF</sequence>
<dbReference type="SUPFAM" id="SSF52343">
    <property type="entry name" value="Ferredoxin reductase-like, C-terminal NADP-linked domain"/>
    <property type="match status" value="1"/>
</dbReference>
<dbReference type="PROSITE" id="PS51384">
    <property type="entry name" value="FAD_FR"/>
    <property type="match status" value="1"/>
</dbReference>
<dbReference type="InterPro" id="IPR008333">
    <property type="entry name" value="Cbr1-like_FAD-bd_dom"/>
</dbReference>
<evidence type="ECO:0000256" key="1">
    <source>
        <dbReference type="ARBA" id="ARBA00022448"/>
    </source>
</evidence>
<dbReference type="Gene3D" id="2.40.30.10">
    <property type="entry name" value="Translation factors"/>
    <property type="match status" value="1"/>
</dbReference>
<dbReference type="Pfam" id="PF00111">
    <property type="entry name" value="Fer2"/>
    <property type="match status" value="1"/>
</dbReference>
<dbReference type="PROSITE" id="PS51085">
    <property type="entry name" value="2FE2S_FER_2"/>
    <property type="match status" value="1"/>
</dbReference>
<accession>A0ABY7QTF8</accession>
<keyword evidence="1" id="KW-0813">Transport</keyword>
<dbReference type="Proteomes" id="UP001210339">
    <property type="component" value="Chromosome"/>
</dbReference>
<dbReference type="Gene3D" id="3.10.20.30">
    <property type="match status" value="1"/>
</dbReference>
<keyword evidence="2" id="KW-0285">Flavoprotein</keyword>
<evidence type="ECO:0000259" key="6">
    <source>
        <dbReference type="PROSITE" id="PS51384"/>
    </source>
</evidence>
<evidence type="ECO:0000259" key="5">
    <source>
        <dbReference type="PROSITE" id="PS51085"/>
    </source>
</evidence>
<dbReference type="Pfam" id="PF00175">
    <property type="entry name" value="NAD_binding_1"/>
    <property type="match status" value="1"/>
</dbReference>
<feature type="domain" description="2Fe-2S ferredoxin-type" evidence="5">
    <location>
        <begin position="33"/>
        <end position="125"/>
    </location>
</feature>
<dbReference type="InterPro" id="IPR001709">
    <property type="entry name" value="Flavoprot_Pyr_Nucl_cyt_Rdtase"/>
</dbReference>
<dbReference type="PANTHER" id="PTHR43644:SF1">
    <property type="entry name" value="NAD(P)H-FLAVIN REDUCTASE"/>
    <property type="match status" value="1"/>
</dbReference>
<dbReference type="InterPro" id="IPR036010">
    <property type="entry name" value="2Fe-2S_ferredoxin-like_sf"/>
</dbReference>
<keyword evidence="4" id="KW-0408">Iron</keyword>
<gene>
    <name evidence="7" type="ORF">O6R05_00490</name>
</gene>
<name>A0ABY7QTF8_9FIRM</name>
<evidence type="ECO:0000256" key="2">
    <source>
        <dbReference type="ARBA" id="ARBA00022630"/>
    </source>
</evidence>
<dbReference type="EMBL" id="CP115667">
    <property type="protein sequence ID" value="WBW50073.1"/>
    <property type="molecule type" value="Genomic_DNA"/>
</dbReference>
<feature type="domain" description="FAD-binding FR-type" evidence="6">
    <location>
        <begin position="128"/>
        <end position="233"/>
    </location>
</feature>
<dbReference type="InterPro" id="IPR017938">
    <property type="entry name" value="Riboflavin_synthase-like_b-brl"/>
</dbReference>
<dbReference type="SUPFAM" id="SSF54292">
    <property type="entry name" value="2Fe-2S ferredoxin-like"/>
    <property type="match status" value="1"/>
</dbReference>
<dbReference type="PRINTS" id="PR00371">
    <property type="entry name" value="FPNCR"/>
</dbReference>
<dbReference type="InterPro" id="IPR001041">
    <property type="entry name" value="2Fe-2S_ferredoxin-type"/>
</dbReference>
<keyword evidence="3" id="KW-0274">FAD</keyword>
<evidence type="ECO:0000256" key="3">
    <source>
        <dbReference type="ARBA" id="ARBA00022827"/>
    </source>
</evidence>
<evidence type="ECO:0000313" key="7">
    <source>
        <dbReference type="EMBL" id="WBW50073.1"/>
    </source>
</evidence>
<dbReference type="Gene3D" id="3.40.50.80">
    <property type="entry name" value="Nucleotide-binding domain of ferredoxin-NADP reductase (FNR) module"/>
    <property type="match status" value="1"/>
</dbReference>
<evidence type="ECO:0000256" key="4">
    <source>
        <dbReference type="ARBA" id="ARBA00023004"/>
    </source>
</evidence>
<dbReference type="PANTHER" id="PTHR43644">
    <property type="entry name" value="NA(+)-TRANSLOCATING NADH-QUINONE REDUCTASE SUBUNIT"/>
    <property type="match status" value="1"/>
</dbReference>